<comment type="caution">
    <text evidence="4">The sequence shown here is derived from an EMBL/GenBank/DDBJ whole genome shotgun (WGS) entry which is preliminary data.</text>
</comment>
<evidence type="ECO:0000259" key="3">
    <source>
        <dbReference type="Pfam" id="PF06414"/>
    </source>
</evidence>
<dbReference type="InterPro" id="IPR010488">
    <property type="entry name" value="Zeta_toxin_domain"/>
</dbReference>
<dbReference type="AlphaFoldDB" id="A0AAX2F503"/>
<dbReference type="PANTHER" id="PTHR39206">
    <property type="entry name" value="SLL8004 PROTEIN"/>
    <property type="match status" value="1"/>
</dbReference>
<dbReference type="PANTHER" id="PTHR39206:SF1">
    <property type="entry name" value="SLL8004 PROTEIN"/>
    <property type="match status" value="1"/>
</dbReference>
<evidence type="ECO:0000313" key="4">
    <source>
        <dbReference type="EMBL" id="SHF95201.1"/>
    </source>
</evidence>
<dbReference type="SUPFAM" id="SSF52540">
    <property type="entry name" value="P-loop containing nucleoside triphosphate hydrolases"/>
    <property type="match status" value="1"/>
</dbReference>
<dbReference type="GO" id="GO:0005524">
    <property type="term" value="F:ATP binding"/>
    <property type="evidence" value="ECO:0007669"/>
    <property type="project" value="UniProtKB-KW"/>
</dbReference>
<dbReference type="GO" id="GO:0016301">
    <property type="term" value="F:kinase activity"/>
    <property type="evidence" value="ECO:0007669"/>
    <property type="project" value="InterPro"/>
</dbReference>
<accession>A0AAX2F503</accession>
<dbReference type="RefSeq" id="WP_065367751.1">
    <property type="nucleotide sequence ID" value="NZ_CP016204.1"/>
</dbReference>
<organism evidence="4 5">
    <name type="scientific">Prevotella scopos JCM 17725</name>
    <dbReference type="NCBI Taxonomy" id="1236518"/>
    <lineage>
        <taxon>Bacteria</taxon>
        <taxon>Pseudomonadati</taxon>
        <taxon>Bacteroidota</taxon>
        <taxon>Bacteroidia</taxon>
        <taxon>Bacteroidales</taxon>
        <taxon>Prevotellaceae</taxon>
        <taxon>Prevotella</taxon>
    </lineage>
</organism>
<feature type="domain" description="Zeta toxin" evidence="3">
    <location>
        <begin position="4"/>
        <end position="163"/>
    </location>
</feature>
<dbReference type="InterPro" id="IPR027417">
    <property type="entry name" value="P-loop_NTPase"/>
</dbReference>
<dbReference type="Gene3D" id="3.40.50.300">
    <property type="entry name" value="P-loop containing nucleotide triphosphate hydrolases"/>
    <property type="match status" value="1"/>
</dbReference>
<dbReference type="Proteomes" id="UP000184105">
    <property type="component" value="Unassembled WGS sequence"/>
</dbReference>
<sequence>MINENHRPVLIVIAGPNGSGKTTITSRILHHEWMENAIYINPDIIAQEKFGDWNSHEAIMKAVDYSERLREECLEKKQSIIFETVLSVESKIDYIKRAKDAGFFIRLFFVSTSSPTINASRIAKRVLEGGHDVPITKIISRYNRSIINCAIASKIADRAYVYDNSITNEDAKLLFRMSEGEVIKQYTSEIPEWAETIYYQGNI</sequence>
<dbReference type="EMBL" id="FQWA01000020">
    <property type="protein sequence ID" value="SHF95201.1"/>
    <property type="molecule type" value="Genomic_DNA"/>
</dbReference>
<proteinExistence type="predicted"/>
<keyword evidence="5" id="KW-1185">Reference proteome</keyword>
<name>A0AAX2F503_9BACT</name>
<evidence type="ECO:0000256" key="1">
    <source>
        <dbReference type="ARBA" id="ARBA00022741"/>
    </source>
</evidence>
<gene>
    <name evidence="4" type="ORF">SAMN05444364_12046</name>
</gene>
<keyword evidence="1" id="KW-0547">Nucleotide-binding</keyword>
<evidence type="ECO:0000256" key="2">
    <source>
        <dbReference type="ARBA" id="ARBA00022840"/>
    </source>
</evidence>
<dbReference type="Pfam" id="PF06414">
    <property type="entry name" value="Zeta_toxin"/>
    <property type="match status" value="1"/>
</dbReference>
<evidence type="ECO:0000313" key="5">
    <source>
        <dbReference type="Proteomes" id="UP000184105"/>
    </source>
</evidence>
<reference evidence="4 5" key="1">
    <citation type="submission" date="2016-11" db="EMBL/GenBank/DDBJ databases">
        <authorList>
            <person name="Varghese N."/>
            <person name="Submissions S."/>
        </authorList>
    </citation>
    <scope>NUCLEOTIDE SEQUENCE [LARGE SCALE GENOMIC DNA]</scope>
    <source>
        <strain evidence="4 5">DSM 22613</strain>
    </source>
</reference>
<keyword evidence="2" id="KW-0067">ATP-binding</keyword>
<protein>
    <submittedName>
        <fullName evidence="4">Predicted ABC-type ATPase</fullName>
    </submittedName>
</protein>